<sequence length="285" mass="33329">MPSKSKRKITYKNQVNKKPKPEKASTSLEITTSQINLIRLNEILEFKDEFKHASNGKEWNFKISSWNINGLRAWIKKGGLNYLEAESPDIFCLQETKYDNSKVHELSTLSNYHCYWLSSRKKGYAGVGIMSRSEPITVKYGINDEEFDKEGRVMIAEYDKFYLINSYVPNVGAELVRLGYRLKWAEVLRKYLASLEKTKPIIWTGDLNVAHNRIDLKYPSSHLHSACFTIEERTNFTDILSDGYFDSFRYLYPNRTGAYTFYTHRKVTARHTNSGWRLDYFVMSE</sequence>
<dbReference type="InterPro" id="IPR004808">
    <property type="entry name" value="AP_endonuc_1"/>
</dbReference>
<keyword evidence="8" id="KW-0464">Manganese</keyword>
<evidence type="ECO:0000256" key="7">
    <source>
        <dbReference type="ARBA" id="ARBA00022842"/>
    </source>
</evidence>
<dbReference type="OrthoDB" id="498125at2759"/>
<dbReference type="InterPro" id="IPR020847">
    <property type="entry name" value="AP_endonuclease_F1_BS"/>
</dbReference>
<comment type="cofactor">
    <cofactor evidence="8 10">
        <name>Mg(2+)</name>
        <dbReference type="ChEBI" id="CHEBI:18420"/>
    </cofactor>
    <cofactor evidence="8 10">
        <name>Mn(2+)</name>
        <dbReference type="ChEBI" id="CHEBI:29035"/>
    </cofactor>
    <text evidence="8 10">Probably binds two magnesium or manganese ions per subunit.</text>
</comment>
<dbReference type="PANTHER" id="PTHR22748:SF6">
    <property type="entry name" value="DNA-(APURINIC OR APYRIMIDINIC SITE) ENDONUCLEASE"/>
    <property type="match status" value="1"/>
</dbReference>
<feature type="domain" description="Endonuclease/exonuclease/phosphatase" evidence="12">
    <location>
        <begin position="65"/>
        <end position="284"/>
    </location>
</feature>
<proteinExistence type="inferred from homology"/>
<dbReference type="PROSITE" id="PS00726">
    <property type="entry name" value="AP_NUCLEASE_F1_1"/>
    <property type="match status" value="1"/>
</dbReference>
<keyword evidence="14" id="KW-1185">Reference proteome</keyword>
<gene>
    <name evidence="13" type="ORF">OXX778_LOCUS6142</name>
</gene>
<dbReference type="GO" id="GO:0046872">
    <property type="term" value="F:metal ion binding"/>
    <property type="evidence" value="ECO:0007669"/>
    <property type="project" value="UniProtKB-KW"/>
</dbReference>
<dbReference type="PROSITE" id="PS51435">
    <property type="entry name" value="AP_NUCLEASE_F1_4"/>
    <property type="match status" value="1"/>
</dbReference>
<evidence type="ECO:0000256" key="4">
    <source>
        <dbReference type="ARBA" id="ARBA00012115"/>
    </source>
</evidence>
<dbReference type="EC" id="3.1.11.2" evidence="4"/>
<accession>A0A813SEZ0</accession>
<dbReference type="Proteomes" id="UP000663879">
    <property type="component" value="Unassembled WGS sequence"/>
</dbReference>
<dbReference type="CDD" id="cd09087">
    <property type="entry name" value="Ape1-like_AP-endo"/>
    <property type="match status" value="1"/>
</dbReference>
<feature type="binding site" evidence="8">
    <location>
        <position position="206"/>
    </location>
    <ligand>
        <name>Mg(2+)</name>
        <dbReference type="ChEBI" id="CHEBI:18420"/>
        <label>1</label>
    </ligand>
</feature>
<feature type="site" description="Important for catalytic activity" evidence="9">
    <location>
        <position position="279"/>
    </location>
</feature>
<evidence type="ECO:0000256" key="1">
    <source>
        <dbReference type="ARBA" id="ARBA00000493"/>
    </source>
</evidence>
<dbReference type="GO" id="GO:0003677">
    <property type="term" value="F:DNA binding"/>
    <property type="evidence" value="ECO:0007669"/>
    <property type="project" value="InterPro"/>
</dbReference>
<protein>
    <recommendedName>
        <fullName evidence="4">exodeoxyribonuclease III</fullName>
        <ecNumber evidence="4">3.1.11.2</ecNumber>
    </recommendedName>
</protein>
<keyword evidence="7 8" id="KW-0460">Magnesium</keyword>
<comment type="cofactor">
    <cofactor evidence="2">
        <name>Mn(2+)</name>
        <dbReference type="ChEBI" id="CHEBI:29035"/>
    </cofactor>
</comment>
<evidence type="ECO:0000256" key="3">
    <source>
        <dbReference type="ARBA" id="ARBA00007092"/>
    </source>
</evidence>
<keyword evidence="10" id="KW-0227">DNA damage</keyword>
<dbReference type="InterPro" id="IPR005135">
    <property type="entry name" value="Endo/exonuclease/phosphatase"/>
</dbReference>
<dbReference type="AlphaFoldDB" id="A0A813SEZ0"/>
<feature type="binding site" evidence="8">
    <location>
        <position position="95"/>
    </location>
    <ligand>
        <name>Mg(2+)</name>
        <dbReference type="ChEBI" id="CHEBI:18420"/>
        <label>1</label>
    </ligand>
</feature>
<dbReference type="PROSITE" id="PS00728">
    <property type="entry name" value="AP_NUCLEASE_F1_3"/>
    <property type="match status" value="1"/>
</dbReference>
<dbReference type="GO" id="GO:0003906">
    <property type="term" value="F:DNA-(apurinic or apyrimidinic site) endonuclease activity"/>
    <property type="evidence" value="ECO:0007669"/>
    <property type="project" value="TreeGrafter"/>
</dbReference>
<dbReference type="NCBIfam" id="TIGR00633">
    <property type="entry name" value="xth"/>
    <property type="match status" value="1"/>
</dbReference>
<name>A0A813SEZ0_9BILA</name>
<organism evidence="13 14">
    <name type="scientific">Brachionus calyciflorus</name>
    <dbReference type="NCBI Taxonomy" id="104777"/>
    <lineage>
        <taxon>Eukaryota</taxon>
        <taxon>Metazoa</taxon>
        <taxon>Spiralia</taxon>
        <taxon>Gnathifera</taxon>
        <taxon>Rotifera</taxon>
        <taxon>Eurotatoria</taxon>
        <taxon>Monogononta</taxon>
        <taxon>Pseudotrocha</taxon>
        <taxon>Ploima</taxon>
        <taxon>Brachionidae</taxon>
        <taxon>Brachionus</taxon>
    </lineage>
</organism>
<evidence type="ECO:0000256" key="2">
    <source>
        <dbReference type="ARBA" id="ARBA00001936"/>
    </source>
</evidence>
<evidence type="ECO:0000256" key="6">
    <source>
        <dbReference type="ARBA" id="ARBA00022801"/>
    </source>
</evidence>
<dbReference type="Pfam" id="PF03372">
    <property type="entry name" value="Exo_endo_phos"/>
    <property type="match status" value="1"/>
</dbReference>
<dbReference type="GO" id="GO:0005634">
    <property type="term" value="C:nucleus"/>
    <property type="evidence" value="ECO:0007669"/>
    <property type="project" value="TreeGrafter"/>
</dbReference>
<reference evidence="13" key="1">
    <citation type="submission" date="2021-02" db="EMBL/GenBank/DDBJ databases">
        <authorList>
            <person name="Nowell W R."/>
        </authorList>
    </citation>
    <scope>NUCLEOTIDE SEQUENCE</scope>
    <source>
        <strain evidence="13">Ploen Becks lab</strain>
    </source>
</reference>
<dbReference type="GO" id="GO:0008081">
    <property type="term" value="F:phosphoric diester hydrolase activity"/>
    <property type="evidence" value="ECO:0007669"/>
    <property type="project" value="TreeGrafter"/>
</dbReference>
<evidence type="ECO:0000256" key="8">
    <source>
        <dbReference type="PIRSR" id="PIRSR604808-2"/>
    </source>
</evidence>
<dbReference type="EMBL" id="CAJNOC010000710">
    <property type="protein sequence ID" value="CAF0794509.1"/>
    <property type="molecule type" value="Genomic_DNA"/>
</dbReference>
<feature type="site" description="Transition state stabilizer" evidence="9">
    <location>
        <position position="208"/>
    </location>
</feature>
<evidence type="ECO:0000256" key="11">
    <source>
        <dbReference type="SAM" id="MobiDB-lite"/>
    </source>
</evidence>
<dbReference type="Gene3D" id="3.60.10.10">
    <property type="entry name" value="Endonuclease/exonuclease/phosphatase"/>
    <property type="match status" value="1"/>
</dbReference>
<feature type="region of interest" description="Disordered" evidence="11">
    <location>
        <begin position="1"/>
        <end position="26"/>
    </location>
</feature>
<keyword evidence="10" id="KW-0234">DNA repair</keyword>
<evidence type="ECO:0000313" key="14">
    <source>
        <dbReference type="Proteomes" id="UP000663879"/>
    </source>
</evidence>
<keyword evidence="5 8" id="KW-0479">Metal-binding</keyword>
<evidence type="ECO:0000313" key="13">
    <source>
        <dbReference type="EMBL" id="CAF0794509.1"/>
    </source>
</evidence>
<feature type="binding site" evidence="8">
    <location>
        <position position="67"/>
    </location>
    <ligand>
        <name>Mg(2+)</name>
        <dbReference type="ChEBI" id="CHEBI:18420"/>
        <label>1</label>
    </ligand>
</feature>
<comment type="caution">
    <text evidence="13">The sequence shown here is derived from an EMBL/GenBank/DDBJ whole genome shotgun (WGS) entry which is preliminary data.</text>
</comment>
<feature type="binding site" evidence="8">
    <location>
        <position position="208"/>
    </location>
    <ligand>
        <name>Mg(2+)</name>
        <dbReference type="ChEBI" id="CHEBI:18420"/>
        <label>1</label>
    </ligand>
</feature>
<comment type="similarity">
    <text evidence="3 10">Belongs to the DNA repair enzymes AP/ExoA family.</text>
</comment>
<evidence type="ECO:0000256" key="5">
    <source>
        <dbReference type="ARBA" id="ARBA00022723"/>
    </source>
</evidence>
<keyword evidence="6" id="KW-0378">Hydrolase</keyword>
<dbReference type="GO" id="GO:0008311">
    <property type="term" value="F:double-stranded DNA 3'-5' DNA exonuclease activity"/>
    <property type="evidence" value="ECO:0007669"/>
    <property type="project" value="UniProtKB-EC"/>
</dbReference>
<dbReference type="GO" id="GO:0006284">
    <property type="term" value="P:base-excision repair"/>
    <property type="evidence" value="ECO:0007669"/>
    <property type="project" value="TreeGrafter"/>
</dbReference>
<dbReference type="PANTHER" id="PTHR22748">
    <property type="entry name" value="AP ENDONUCLEASE"/>
    <property type="match status" value="1"/>
</dbReference>
<dbReference type="InterPro" id="IPR020848">
    <property type="entry name" value="AP_endonuclease_F1_CS"/>
</dbReference>
<comment type="catalytic activity">
    <reaction evidence="1">
        <text>Exonucleolytic cleavage in the 3'- to 5'-direction to yield nucleoside 5'-phosphates.</text>
        <dbReference type="EC" id="3.1.11.2"/>
    </reaction>
</comment>
<dbReference type="NCBIfam" id="TIGR00195">
    <property type="entry name" value="exoDNase_III"/>
    <property type="match status" value="1"/>
</dbReference>
<feature type="compositionally biased region" description="Basic residues" evidence="11">
    <location>
        <begin position="1"/>
        <end position="20"/>
    </location>
</feature>
<dbReference type="InterPro" id="IPR036691">
    <property type="entry name" value="Endo/exonu/phosph_ase_sf"/>
</dbReference>
<dbReference type="SUPFAM" id="SSF56219">
    <property type="entry name" value="DNase I-like"/>
    <property type="match status" value="1"/>
</dbReference>
<evidence type="ECO:0000256" key="10">
    <source>
        <dbReference type="RuleBase" id="RU362131"/>
    </source>
</evidence>
<evidence type="ECO:0000259" key="12">
    <source>
        <dbReference type="Pfam" id="PF03372"/>
    </source>
</evidence>
<evidence type="ECO:0000256" key="9">
    <source>
        <dbReference type="PIRSR" id="PIRSR604808-3"/>
    </source>
</evidence>